<dbReference type="RefSeq" id="WP_345026469.1">
    <property type="nucleotide sequence ID" value="NZ_BAABEY010000002.1"/>
</dbReference>
<dbReference type="InterPro" id="IPR023393">
    <property type="entry name" value="START-like_dom_sf"/>
</dbReference>
<reference evidence="3" key="1">
    <citation type="journal article" date="2019" name="Int. J. Syst. Evol. Microbiol.">
        <title>The Global Catalogue of Microorganisms (GCM) 10K type strain sequencing project: providing services to taxonomists for standard genome sequencing and annotation.</title>
        <authorList>
            <consortium name="The Broad Institute Genomics Platform"/>
            <consortium name="The Broad Institute Genome Sequencing Center for Infectious Disease"/>
            <person name="Wu L."/>
            <person name="Ma J."/>
        </authorList>
    </citation>
    <scope>NUCLEOTIDE SEQUENCE [LARGE SCALE GENOMIC DNA]</scope>
    <source>
        <strain evidence="3">JCM 31920</strain>
    </source>
</reference>
<gene>
    <name evidence="2" type="ORF">GCM10023091_05210</name>
</gene>
<dbReference type="EMBL" id="BAABEY010000002">
    <property type="protein sequence ID" value="GAA4432698.1"/>
    <property type="molecule type" value="Genomic_DNA"/>
</dbReference>
<dbReference type="InterPro" id="IPR045736">
    <property type="entry name" value="START_2"/>
</dbReference>
<evidence type="ECO:0000313" key="2">
    <source>
        <dbReference type="EMBL" id="GAA4432698.1"/>
    </source>
</evidence>
<name>A0ABP8LPG0_9BACT</name>
<accession>A0ABP8LPG0</accession>
<evidence type="ECO:0000259" key="1">
    <source>
        <dbReference type="Pfam" id="PF19569"/>
    </source>
</evidence>
<dbReference type="SUPFAM" id="SSF55961">
    <property type="entry name" value="Bet v1-like"/>
    <property type="match status" value="1"/>
</dbReference>
<dbReference type="Gene3D" id="3.30.530.20">
    <property type="match status" value="1"/>
</dbReference>
<evidence type="ECO:0000313" key="3">
    <source>
        <dbReference type="Proteomes" id="UP001501508"/>
    </source>
</evidence>
<feature type="domain" description="START-like" evidence="1">
    <location>
        <begin position="2"/>
        <end position="129"/>
    </location>
</feature>
<proteinExistence type="predicted"/>
<comment type="caution">
    <text evidence="2">The sequence shown here is derived from an EMBL/GenBank/DDBJ whole genome shotgun (WGS) entry which is preliminary data.</text>
</comment>
<organism evidence="2 3">
    <name type="scientific">Ravibacter arvi</name>
    <dbReference type="NCBI Taxonomy" id="2051041"/>
    <lineage>
        <taxon>Bacteria</taxon>
        <taxon>Pseudomonadati</taxon>
        <taxon>Bacteroidota</taxon>
        <taxon>Cytophagia</taxon>
        <taxon>Cytophagales</taxon>
        <taxon>Spirosomataceae</taxon>
        <taxon>Ravibacter</taxon>
    </lineage>
</organism>
<dbReference type="Pfam" id="PF19569">
    <property type="entry name" value="START_2"/>
    <property type="match status" value="1"/>
</dbReference>
<protein>
    <submittedName>
        <fullName evidence="2">START-like domain-containing protein</fullName>
    </submittedName>
</protein>
<dbReference type="Proteomes" id="UP001501508">
    <property type="component" value="Unassembled WGS sequence"/>
</dbReference>
<keyword evidence="3" id="KW-1185">Reference proteome</keyword>
<sequence>MEKFKFVAEYELKSSPKVLFPYFNTASGLEQWFADKVIILPDQTFDIQWDGESHIAHLVTQRLNRAVKFEFVGTPPEEENRNYIEFKLDVSDLTHSTYLKVADYSTNRDEQELYSLWNGFIDRLKEIVGS</sequence>